<gene>
    <name evidence="1" type="primary">sicP</name>
    <name evidence="1" type="ORF">I6G56_20455</name>
</gene>
<proteinExistence type="predicted"/>
<dbReference type="RefSeq" id="WP_006028886.1">
    <property type="nucleotide sequence ID" value="NZ_CP013382.1"/>
</dbReference>
<reference evidence="1 2" key="1">
    <citation type="submission" date="2020-12" db="EMBL/GenBank/DDBJ databases">
        <title>FDA dAtabase for Regulatory Grade micrObial Sequences (FDA-ARGOS): Supporting development and validation of Infectious Disease Dx tests.</title>
        <authorList>
            <person name="Nelson B."/>
            <person name="Plummer A."/>
            <person name="Tallon L."/>
            <person name="Sadzewicz L."/>
            <person name="Zhao X."/>
            <person name="Boylan J."/>
            <person name="Ott S."/>
            <person name="Bowen H."/>
            <person name="Vavikolanu K."/>
            <person name="Mehta A."/>
            <person name="Aluvathingal J."/>
            <person name="Nadendla S."/>
            <person name="Myers T."/>
            <person name="Yan Y."/>
            <person name="Sichtig H."/>
        </authorList>
    </citation>
    <scope>NUCLEOTIDE SEQUENCE [LARGE SCALE GENOMIC DNA]</scope>
    <source>
        <strain evidence="1 2">FDAARGOS_899</strain>
    </source>
</reference>
<evidence type="ECO:0000313" key="2">
    <source>
        <dbReference type="Proteomes" id="UP000594943"/>
    </source>
</evidence>
<dbReference type="KEGG" id="bhg:I6G56_20455"/>
<dbReference type="InterPro" id="IPR010261">
    <property type="entry name" value="Tir_chaperone"/>
</dbReference>
<dbReference type="Proteomes" id="UP000594943">
    <property type="component" value="Chromosome 2"/>
</dbReference>
<dbReference type="Gene3D" id="3.30.1460.10">
    <property type="match status" value="1"/>
</dbReference>
<dbReference type="SUPFAM" id="SSF69635">
    <property type="entry name" value="Type III secretory system chaperone-like"/>
    <property type="match status" value="1"/>
</dbReference>
<dbReference type="AlphaFoldDB" id="A0A7U4P9G2"/>
<evidence type="ECO:0000313" key="1">
    <source>
        <dbReference type="EMBL" id="QPS46859.1"/>
    </source>
</evidence>
<dbReference type="Pfam" id="PF05932">
    <property type="entry name" value="CesT"/>
    <property type="match status" value="1"/>
</dbReference>
<dbReference type="EMBL" id="CP065687">
    <property type="protein sequence ID" value="QPS46859.1"/>
    <property type="molecule type" value="Genomic_DNA"/>
</dbReference>
<protein>
    <submittedName>
        <fullName evidence="1">Chaperone SicP</fullName>
    </submittedName>
</protein>
<accession>A0A7T2U745</accession>
<name>A0A7U4P9G2_9BURK</name>
<dbReference type="NCBIfam" id="NF011857">
    <property type="entry name" value="PRK15329.1"/>
    <property type="match status" value="1"/>
</dbReference>
<organism evidence="1 2">
    <name type="scientific">Burkholderia humptydooensis</name>
    <dbReference type="NCBI Taxonomy" id="430531"/>
    <lineage>
        <taxon>Bacteria</taxon>
        <taxon>Pseudomonadati</taxon>
        <taxon>Pseudomonadota</taxon>
        <taxon>Betaproteobacteria</taxon>
        <taxon>Burkholderiales</taxon>
        <taxon>Burkholderiaceae</taxon>
        <taxon>Burkholderia</taxon>
        <taxon>pseudomallei group</taxon>
    </lineage>
</organism>
<sequence>MNTHTEWLNALGEAAGMPLDFDENGQCFLLLDAQLMISIRERPDALVLYGMVGEFPAHAPAELWRRMLAINLDLAEAGGGGLGFDGDTAAVMLIERIATANLGAREFVDAFEAFASRLESLIGAFEQVGIYDAGARDRPADSRAARALRG</sequence>
<accession>A0A7U4P9G2</accession>
<dbReference type="GO" id="GO:0030254">
    <property type="term" value="P:protein secretion by the type III secretion system"/>
    <property type="evidence" value="ECO:0007669"/>
    <property type="project" value="InterPro"/>
</dbReference>